<reference evidence="1" key="1">
    <citation type="submission" date="2020-10" db="EMBL/GenBank/DDBJ databases">
        <authorList>
            <person name="Castelo-Branco R."/>
            <person name="Eusebio N."/>
            <person name="Adriana R."/>
            <person name="Vieira A."/>
            <person name="Brugerolle De Fraissinette N."/>
            <person name="Rezende De Castro R."/>
            <person name="Schneider M.P."/>
            <person name="Vasconcelos V."/>
            <person name="Leao P.N."/>
        </authorList>
    </citation>
    <scope>NUCLEOTIDE SEQUENCE</scope>
    <source>
        <strain evidence="1">LEGE 07157</strain>
    </source>
</reference>
<name>A0A8J7IUP8_9CYAN</name>
<keyword evidence="2" id="KW-1185">Reference proteome</keyword>
<proteinExistence type="predicted"/>
<dbReference type="EMBL" id="JADEWZ010000016">
    <property type="protein sequence ID" value="MBE9116683.1"/>
    <property type="molecule type" value="Genomic_DNA"/>
</dbReference>
<gene>
    <name evidence="1" type="ORF">IQ249_12300</name>
</gene>
<evidence type="ECO:0000313" key="2">
    <source>
        <dbReference type="Proteomes" id="UP000654482"/>
    </source>
</evidence>
<evidence type="ECO:0000313" key="1">
    <source>
        <dbReference type="EMBL" id="MBE9116683.1"/>
    </source>
</evidence>
<comment type="caution">
    <text evidence="1">The sequence shown here is derived from an EMBL/GenBank/DDBJ whole genome shotgun (WGS) entry which is preliminary data.</text>
</comment>
<dbReference type="Proteomes" id="UP000654482">
    <property type="component" value="Unassembled WGS sequence"/>
</dbReference>
<sequence>MKNPNAPEEDPLREPWEILEEIAALDAESAEILAGIGGMAGLDSPSTSSGQRAQPA</sequence>
<organism evidence="1 2">
    <name type="scientific">Lusitaniella coriacea LEGE 07157</name>
    <dbReference type="NCBI Taxonomy" id="945747"/>
    <lineage>
        <taxon>Bacteria</taxon>
        <taxon>Bacillati</taxon>
        <taxon>Cyanobacteriota</taxon>
        <taxon>Cyanophyceae</taxon>
        <taxon>Spirulinales</taxon>
        <taxon>Lusitaniellaceae</taxon>
        <taxon>Lusitaniella</taxon>
    </lineage>
</organism>
<dbReference type="AlphaFoldDB" id="A0A8J7IUP8"/>
<accession>A0A8J7IUP8</accession>
<protein>
    <submittedName>
        <fullName evidence="1">Uncharacterized protein</fullName>
    </submittedName>
</protein>